<dbReference type="Proteomes" id="UP000594263">
    <property type="component" value="Unplaced"/>
</dbReference>
<evidence type="ECO:0000313" key="3">
    <source>
        <dbReference type="Proteomes" id="UP000594263"/>
    </source>
</evidence>
<name>A0A7N0V5F7_KALFE</name>
<accession>A0A7N0V5F7</accession>
<sequence length="69" mass="8021">MLFNVGRCSSSKPLEPDKSRRGSLHPDLPCTFLRFEKNSYLSSDARRDSIFHYMELLNLSNFSFESVVF</sequence>
<evidence type="ECO:0000313" key="2">
    <source>
        <dbReference type="EnsemblPlants" id="Kaladp0098s0128.1.v1.1"/>
    </source>
</evidence>
<proteinExistence type="predicted"/>
<protein>
    <submittedName>
        <fullName evidence="2">Uncharacterized protein</fullName>
    </submittedName>
</protein>
<dbReference type="AlphaFoldDB" id="A0A7N0V5F7"/>
<dbReference type="EnsemblPlants" id="Kaladp0098s0128.1.v1.1">
    <property type="protein sequence ID" value="Kaladp0098s0128.1.v1.1"/>
    <property type="gene ID" value="Kaladp0098s0128.v1.1"/>
</dbReference>
<organism evidence="2 3">
    <name type="scientific">Kalanchoe fedtschenkoi</name>
    <name type="common">Lavender scallops</name>
    <name type="synonym">South American air plant</name>
    <dbReference type="NCBI Taxonomy" id="63787"/>
    <lineage>
        <taxon>Eukaryota</taxon>
        <taxon>Viridiplantae</taxon>
        <taxon>Streptophyta</taxon>
        <taxon>Embryophyta</taxon>
        <taxon>Tracheophyta</taxon>
        <taxon>Spermatophyta</taxon>
        <taxon>Magnoliopsida</taxon>
        <taxon>eudicotyledons</taxon>
        <taxon>Gunneridae</taxon>
        <taxon>Pentapetalae</taxon>
        <taxon>Saxifragales</taxon>
        <taxon>Crassulaceae</taxon>
        <taxon>Kalanchoe</taxon>
    </lineage>
</organism>
<reference evidence="2" key="1">
    <citation type="submission" date="2021-01" db="UniProtKB">
        <authorList>
            <consortium name="EnsemblPlants"/>
        </authorList>
    </citation>
    <scope>IDENTIFICATION</scope>
</reference>
<keyword evidence="3" id="KW-1185">Reference proteome</keyword>
<feature type="region of interest" description="Disordered" evidence="1">
    <location>
        <begin position="1"/>
        <end position="25"/>
    </location>
</feature>
<evidence type="ECO:0000256" key="1">
    <source>
        <dbReference type="SAM" id="MobiDB-lite"/>
    </source>
</evidence>
<dbReference type="Gramene" id="Kaladp0098s0128.1.v1.1">
    <property type="protein sequence ID" value="Kaladp0098s0128.1.v1.1"/>
    <property type="gene ID" value="Kaladp0098s0128.v1.1"/>
</dbReference>